<evidence type="ECO:0000259" key="7">
    <source>
        <dbReference type="PROSITE" id="PS51460"/>
    </source>
</evidence>
<feature type="region of interest" description="Disordered" evidence="5">
    <location>
        <begin position="400"/>
        <end position="590"/>
    </location>
</feature>
<evidence type="ECO:0000313" key="8">
    <source>
        <dbReference type="EnsemblMetazoa" id="G819.8:cds"/>
    </source>
</evidence>
<dbReference type="Gene3D" id="1.20.58.60">
    <property type="match status" value="2"/>
</dbReference>
<dbReference type="GO" id="GO:0008017">
    <property type="term" value="F:microtubule binding"/>
    <property type="evidence" value="ECO:0007669"/>
    <property type="project" value="InterPro"/>
</dbReference>
<dbReference type="InterPro" id="IPR003108">
    <property type="entry name" value="GAR_dom"/>
</dbReference>
<feature type="domain" description="EF-hand" evidence="6">
    <location>
        <begin position="229"/>
        <end position="264"/>
    </location>
</feature>
<dbReference type="Pfam" id="PF13499">
    <property type="entry name" value="EF-hand_7"/>
    <property type="match status" value="1"/>
</dbReference>
<dbReference type="Gene3D" id="3.30.920.20">
    <property type="entry name" value="Gas2-like domain"/>
    <property type="match status" value="1"/>
</dbReference>
<dbReference type="PANTHER" id="PTHR23169:SF23">
    <property type="entry name" value="SHORT STOP, ISOFORM H"/>
    <property type="match status" value="1"/>
</dbReference>
<feature type="compositionally biased region" description="Polar residues" evidence="5">
    <location>
        <begin position="526"/>
        <end position="557"/>
    </location>
</feature>
<dbReference type="InterPro" id="IPR002048">
    <property type="entry name" value="EF_hand_dom"/>
</dbReference>
<feature type="domain" description="GAR" evidence="7">
    <location>
        <begin position="305"/>
        <end position="377"/>
    </location>
</feature>
<feature type="compositionally biased region" description="Low complexity" evidence="5">
    <location>
        <begin position="488"/>
        <end position="511"/>
    </location>
</feature>
<dbReference type="GO" id="GO:0005882">
    <property type="term" value="C:intermediate filament"/>
    <property type="evidence" value="ECO:0007669"/>
    <property type="project" value="TreeGrafter"/>
</dbReference>
<dbReference type="SMART" id="SM00054">
    <property type="entry name" value="EFh"/>
    <property type="match status" value="2"/>
</dbReference>
<dbReference type="Pfam" id="PF00435">
    <property type="entry name" value="Spectrin"/>
    <property type="match status" value="1"/>
</dbReference>
<dbReference type="PANTHER" id="PTHR23169">
    <property type="entry name" value="ENVOPLAKIN"/>
    <property type="match status" value="1"/>
</dbReference>
<evidence type="ECO:0000256" key="3">
    <source>
        <dbReference type="ARBA" id="ARBA00022837"/>
    </source>
</evidence>
<dbReference type="GO" id="GO:0005886">
    <property type="term" value="C:plasma membrane"/>
    <property type="evidence" value="ECO:0007669"/>
    <property type="project" value="UniProtKB-SubCell"/>
</dbReference>
<reference evidence="8" key="1">
    <citation type="submission" date="2022-08" db="UniProtKB">
        <authorList>
            <consortium name="EnsemblMetazoa"/>
        </authorList>
    </citation>
    <scope>IDENTIFICATION</scope>
    <source>
        <strain evidence="8">05x7-T-G4-1.051#20</strain>
    </source>
</reference>
<feature type="compositionally biased region" description="Basic and acidic residues" evidence="5">
    <location>
        <begin position="158"/>
        <end position="168"/>
    </location>
</feature>
<dbReference type="PROSITE" id="PS51460">
    <property type="entry name" value="GAR"/>
    <property type="match status" value="1"/>
</dbReference>
<dbReference type="SUPFAM" id="SSF47473">
    <property type="entry name" value="EF-hand"/>
    <property type="match status" value="1"/>
</dbReference>
<evidence type="ECO:0000313" key="9">
    <source>
        <dbReference type="Proteomes" id="UP000005408"/>
    </source>
</evidence>
<dbReference type="SUPFAM" id="SSF143575">
    <property type="entry name" value="GAS2 domain-like"/>
    <property type="match status" value="1"/>
</dbReference>
<feature type="compositionally biased region" description="Polar residues" evidence="5">
    <location>
        <begin position="442"/>
        <end position="452"/>
    </location>
</feature>
<dbReference type="EnsemblMetazoa" id="G819.8">
    <property type="protein sequence ID" value="G819.8:cds"/>
    <property type="gene ID" value="G819"/>
</dbReference>
<dbReference type="InterPro" id="IPR018159">
    <property type="entry name" value="Spectrin/alpha-actinin"/>
</dbReference>
<dbReference type="SUPFAM" id="SSF46966">
    <property type="entry name" value="Spectrin repeat"/>
    <property type="match status" value="1"/>
</dbReference>
<dbReference type="AlphaFoldDB" id="A0A8W8P1L2"/>
<name>A0A8W8P1L2_MAGGI</name>
<accession>A0A8W8P1L2</accession>
<feature type="compositionally biased region" description="Basic and acidic residues" evidence="5">
    <location>
        <begin position="118"/>
        <end position="130"/>
    </location>
</feature>
<dbReference type="CDD" id="cd00176">
    <property type="entry name" value="SPEC"/>
    <property type="match status" value="1"/>
</dbReference>
<dbReference type="InterPro" id="IPR043197">
    <property type="entry name" value="Plakin"/>
</dbReference>
<feature type="domain" description="EF-hand" evidence="6">
    <location>
        <begin position="265"/>
        <end position="300"/>
    </location>
</feature>
<dbReference type="Proteomes" id="UP000005408">
    <property type="component" value="Unassembled WGS sequence"/>
</dbReference>
<comment type="subcellular location">
    <subcellularLocation>
        <location evidence="1">Cytoplasm</location>
        <location evidence="1">Cytoskeleton</location>
    </subcellularLocation>
</comment>
<dbReference type="InterPro" id="IPR002017">
    <property type="entry name" value="Spectrin_repeat"/>
</dbReference>
<dbReference type="Pfam" id="PF02187">
    <property type="entry name" value="GAS2"/>
    <property type="match status" value="1"/>
</dbReference>
<dbReference type="SMART" id="SM00243">
    <property type="entry name" value="GAS2"/>
    <property type="match status" value="1"/>
</dbReference>
<keyword evidence="9" id="KW-1185">Reference proteome</keyword>
<evidence type="ECO:0000259" key="6">
    <source>
        <dbReference type="PROSITE" id="PS50222"/>
    </source>
</evidence>
<dbReference type="SMART" id="SM00150">
    <property type="entry name" value="SPEC"/>
    <property type="match status" value="1"/>
</dbReference>
<proteinExistence type="predicted"/>
<keyword evidence="3" id="KW-0106">Calcium</keyword>
<evidence type="ECO:0008006" key="10">
    <source>
        <dbReference type="Google" id="ProtNLM"/>
    </source>
</evidence>
<protein>
    <recommendedName>
        <fullName evidence="10">Microtubule-actin cross-linking factor 1</fullName>
    </recommendedName>
</protein>
<feature type="compositionally biased region" description="Low complexity" evidence="5">
    <location>
        <begin position="400"/>
        <end position="428"/>
    </location>
</feature>
<evidence type="ECO:0000256" key="5">
    <source>
        <dbReference type="SAM" id="MobiDB-lite"/>
    </source>
</evidence>
<dbReference type="PROSITE" id="PS00018">
    <property type="entry name" value="EF_HAND_1"/>
    <property type="match status" value="2"/>
</dbReference>
<dbReference type="GO" id="GO:0005198">
    <property type="term" value="F:structural molecule activity"/>
    <property type="evidence" value="ECO:0007669"/>
    <property type="project" value="TreeGrafter"/>
</dbReference>
<dbReference type="FunFam" id="3.30.920.20:FF:000001">
    <property type="entry name" value="Microtubule-actin cross-linking factor 1"/>
    <property type="match status" value="1"/>
</dbReference>
<dbReference type="GO" id="GO:0045104">
    <property type="term" value="P:intermediate filament cytoskeleton organization"/>
    <property type="evidence" value="ECO:0007669"/>
    <property type="project" value="InterPro"/>
</dbReference>
<evidence type="ECO:0000256" key="1">
    <source>
        <dbReference type="ARBA" id="ARBA00004245"/>
    </source>
</evidence>
<organism evidence="8 9">
    <name type="scientific">Magallana gigas</name>
    <name type="common">Pacific oyster</name>
    <name type="synonym">Crassostrea gigas</name>
    <dbReference type="NCBI Taxonomy" id="29159"/>
    <lineage>
        <taxon>Eukaryota</taxon>
        <taxon>Metazoa</taxon>
        <taxon>Spiralia</taxon>
        <taxon>Lophotrochozoa</taxon>
        <taxon>Mollusca</taxon>
        <taxon>Bivalvia</taxon>
        <taxon>Autobranchia</taxon>
        <taxon>Pteriomorphia</taxon>
        <taxon>Ostreida</taxon>
        <taxon>Ostreoidea</taxon>
        <taxon>Ostreidae</taxon>
        <taxon>Magallana</taxon>
    </lineage>
</organism>
<dbReference type="GO" id="GO:0005737">
    <property type="term" value="C:cytoplasm"/>
    <property type="evidence" value="ECO:0007669"/>
    <property type="project" value="TreeGrafter"/>
</dbReference>
<keyword evidence="2" id="KW-0963">Cytoplasm</keyword>
<dbReference type="InterPro" id="IPR036534">
    <property type="entry name" value="GAR_dom_sf"/>
</dbReference>
<dbReference type="GO" id="GO:0042060">
    <property type="term" value="P:wound healing"/>
    <property type="evidence" value="ECO:0007669"/>
    <property type="project" value="TreeGrafter"/>
</dbReference>
<keyword evidence="4" id="KW-0206">Cytoskeleton</keyword>
<dbReference type="InterPro" id="IPR018247">
    <property type="entry name" value="EF_Hand_1_Ca_BS"/>
</dbReference>
<sequence length="590" mass="66360">DLMRQEAKLRETLSIGQDILKRCHPDALTTLKHWLSVLRARWEEVTAMCKQRGIKLAQGLQTMRRNNAILDDLLAWLNGAETNLMGLDQEPVPGDIQVIMDLLKDHQDFQNDMSSKQPDVDKLTKGDRRRGTSVSESASQIPVLKASPSGRHTPIRTPRKDTSGRKTPEPVFRNPRVGALFIKWRTVWLMAMDRHRKLRDALDYLEEVERLKDFKFDDWRRRYLQFMRHNKSRIMDMFRRQDRDRDGRVSRKEFIDGIIATKFPTSQLEMETVANMFDRDGSGLIDYKDFVNALKPDREPQKPITDTEKINDEVKNQVSKCTCVKQFKIHKIGEGKYRFGDSQKLRLVRILRSTVMVRVGGGWVALDEFLVKNDPCRAKGRTNVELREQFILAQGVSQSMSPFVSKSPSGSSHSGSSSASWSTRSPSSATGPITKIREKSVHSTPWRQNGARSTPGPDGEVRQIMSQPHLDSTPKRTRYLASPRNVFSPAIPSSGRSSRASTGGGSRPPSRAESECSEISEPEMYTTVQHETKSSGGRNQTVVTYQTHVVKTRTASNPSPSVKGGPSGKGGPSPSARGSRIPKPSTTPKK</sequence>
<dbReference type="InterPro" id="IPR011992">
    <property type="entry name" value="EF-hand-dom_pair"/>
</dbReference>
<evidence type="ECO:0000256" key="2">
    <source>
        <dbReference type="ARBA" id="ARBA00022490"/>
    </source>
</evidence>
<feature type="region of interest" description="Disordered" evidence="5">
    <location>
        <begin position="110"/>
        <end position="170"/>
    </location>
</feature>
<dbReference type="PROSITE" id="PS50222">
    <property type="entry name" value="EF_HAND_2"/>
    <property type="match status" value="2"/>
</dbReference>
<dbReference type="GO" id="GO:0005509">
    <property type="term" value="F:calcium ion binding"/>
    <property type="evidence" value="ECO:0007669"/>
    <property type="project" value="InterPro"/>
</dbReference>
<evidence type="ECO:0000256" key="4">
    <source>
        <dbReference type="ARBA" id="ARBA00023212"/>
    </source>
</evidence>
<feature type="compositionally biased region" description="Low complexity" evidence="5">
    <location>
        <begin position="572"/>
        <end position="582"/>
    </location>
</feature>
<dbReference type="Gene3D" id="1.10.238.10">
    <property type="entry name" value="EF-hand"/>
    <property type="match status" value="1"/>
</dbReference>